<gene>
    <name evidence="2" type="ORF">IRJ41_017245</name>
</gene>
<reference evidence="2" key="1">
    <citation type="submission" date="2021-02" db="EMBL/GenBank/DDBJ databases">
        <title>Comparative genomics reveals that relaxation of natural selection precedes convergent phenotypic evolution of cavefish.</title>
        <authorList>
            <person name="Peng Z."/>
        </authorList>
    </citation>
    <scope>NUCLEOTIDE SEQUENCE</scope>
    <source>
        <tissue evidence="2">Muscle</tissue>
    </source>
</reference>
<dbReference type="Proteomes" id="UP001059041">
    <property type="component" value="Linkage Group LG9"/>
</dbReference>
<dbReference type="EMBL" id="JAFHDT010000009">
    <property type="protein sequence ID" value="KAI7805709.1"/>
    <property type="molecule type" value="Genomic_DNA"/>
</dbReference>
<evidence type="ECO:0000313" key="2">
    <source>
        <dbReference type="EMBL" id="KAI7805709.1"/>
    </source>
</evidence>
<keyword evidence="3" id="KW-1185">Reference proteome</keyword>
<evidence type="ECO:0000256" key="1">
    <source>
        <dbReference type="SAM" id="SignalP"/>
    </source>
</evidence>
<organism evidence="2 3">
    <name type="scientific">Triplophysa rosa</name>
    <name type="common">Cave loach</name>
    <dbReference type="NCBI Taxonomy" id="992332"/>
    <lineage>
        <taxon>Eukaryota</taxon>
        <taxon>Metazoa</taxon>
        <taxon>Chordata</taxon>
        <taxon>Craniata</taxon>
        <taxon>Vertebrata</taxon>
        <taxon>Euteleostomi</taxon>
        <taxon>Actinopterygii</taxon>
        <taxon>Neopterygii</taxon>
        <taxon>Teleostei</taxon>
        <taxon>Ostariophysi</taxon>
        <taxon>Cypriniformes</taxon>
        <taxon>Nemacheilidae</taxon>
        <taxon>Triplophysa</taxon>
    </lineage>
</organism>
<dbReference type="AlphaFoldDB" id="A0A9W8C2H4"/>
<accession>A0A9W8C2H4</accession>
<feature type="signal peptide" evidence="1">
    <location>
        <begin position="1"/>
        <end position="23"/>
    </location>
</feature>
<keyword evidence="1" id="KW-0732">Signal</keyword>
<protein>
    <submittedName>
        <fullName evidence="2">Uncharacterized protein</fullName>
    </submittedName>
</protein>
<comment type="caution">
    <text evidence="2">The sequence shown here is derived from an EMBL/GenBank/DDBJ whole genome shotgun (WGS) entry which is preliminary data.</text>
</comment>
<sequence>MLYFVGVVLGLIGIIMCMSNGLSQKNPRGGNTADKTLFNKKWKINEKELHLIAKLLSVGLVDADPNTLHHIKEYRDLRGSAS</sequence>
<feature type="chain" id="PRO_5040751239" evidence="1">
    <location>
        <begin position="24"/>
        <end position="82"/>
    </location>
</feature>
<evidence type="ECO:0000313" key="3">
    <source>
        <dbReference type="Proteomes" id="UP001059041"/>
    </source>
</evidence>
<name>A0A9W8C2H4_TRIRA</name>
<proteinExistence type="predicted"/>